<dbReference type="FunFam" id="1.20.120.1750:FF:000020">
    <property type="entry name" value="ATP-dependent RNA helicase DEAH12 chloroplastic"/>
    <property type="match status" value="1"/>
</dbReference>
<keyword evidence="2" id="KW-0808">Transferase</keyword>
<dbReference type="Gene3D" id="1.20.120.1750">
    <property type="match status" value="1"/>
</dbReference>
<name>A0AAP0X595_LIQFO</name>
<evidence type="ECO:0000256" key="5">
    <source>
        <dbReference type="ARBA" id="ARBA00022771"/>
    </source>
</evidence>
<keyword evidence="6" id="KW-0833">Ubl conjugation pathway</keyword>
<dbReference type="InterPro" id="IPR013087">
    <property type="entry name" value="Znf_C2H2_type"/>
</dbReference>
<proteinExistence type="predicted"/>
<dbReference type="Pfam" id="PF26200">
    <property type="entry name" value="Rcat_RNF216"/>
    <property type="match status" value="1"/>
</dbReference>
<organism evidence="9 10">
    <name type="scientific">Liquidambar formosana</name>
    <name type="common">Formosan gum</name>
    <dbReference type="NCBI Taxonomy" id="63359"/>
    <lineage>
        <taxon>Eukaryota</taxon>
        <taxon>Viridiplantae</taxon>
        <taxon>Streptophyta</taxon>
        <taxon>Embryophyta</taxon>
        <taxon>Tracheophyta</taxon>
        <taxon>Spermatophyta</taxon>
        <taxon>Magnoliopsida</taxon>
        <taxon>eudicotyledons</taxon>
        <taxon>Gunneridae</taxon>
        <taxon>Pentapetalae</taxon>
        <taxon>Saxifragales</taxon>
        <taxon>Altingiaceae</taxon>
        <taxon>Liquidambar</taxon>
    </lineage>
</organism>
<dbReference type="GO" id="GO:0008270">
    <property type="term" value="F:zinc ion binding"/>
    <property type="evidence" value="ECO:0007669"/>
    <property type="project" value="UniProtKB-KW"/>
</dbReference>
<dbReference type="PROSITE" id="PS51873">
    <property type="entry name" value="TRIAD"/>
    <property type="match status" value="1"/>
</dbReference>
<dbReference type="Pfam" id="PF01485">
    <property type="entry name" value="IBR"/>
    <property type="match status" value="1"/>
</dbReference>
<dbReference type="GO" id="GO:0097039">
    <property type="term" value="P:protein linear polyubiquitination"/>
    <property type="evidence" value="ECO:0007669"/>
    <property type="project" value="TreeGrafter"/>
</dbReference>
<evidence type="ECO:0000256" key="3">
    <source>
        <dbReference type="ARBA" id="ARBA00022723"/>
    </source>
</evidence>
<keyword evidence="4" id="KW-0677">Repeat</keyword>
<dbReference type="PANTHER" id="PTHR22770:SF13">
    <property type="entry name" value="RING-TYPE DOMAIN-CONTAINING PROTEIN"/>
    <property type="match status" value="1"/>
</dbReference>
<evidence type="ECO:0000313" key="9">
    <source>
        <dbReference type="EMBL" id="KAK9285833.1"/>
    </source>
</evidence>
<keyword evidence="10" id="KW-1185">Reference proteome</keyword>
<keyword evidence="7" id="KW-0862">Zinc</keyword>
<feature type="domain" description="RING-type" evidence="8">
    <location>
        <begin position="1"/>
        <end position="164"/>
    </location>
</feature>
<dbReference type="InterPro" id="IPR002867">
    <property type="entry name" value="IBR_dom"/>
</dbReference>
<evidence type="ECO:0000256" key="2">
    <source>
        <dbReference type="ARBA" id="ARBA00022679"/>
    </source>
</evidence>
<dbReference type="GO" id="GO:0043161">
    <property type="term" value="P:proteasome-mediated ubiquitin-dependent protein catabolic process"/>
    <property type="evidence" value="ECO:0007669"/>
    <property type="project" value="TreeGrafter"/>
</dbReference>
<dbReference type="EMBL" id="JBBPBK010000005">
    <property type="protein sequence ID" value="KAK9285833.1"/>
    <property type="molecule type" value="Genomic_DNA"/>
</dbReference>
<dbReference type="InterPro" id="IPR051628">
    <property type="entry name" value="LUBAC_E3_Ligases"/>
</dbReference>
<reference evidence="9 10" key="1">
    <citation type="journal article" date="2024" name="Plant J.">
        <title>Genome sequences and population genomics reveal climatic adaptation and genomic divergence between two closely related sweetgum species.</title>
        <authorList>
            <person name="Xu W.Q."/>
            <person name="Ren C.Q."/>
            <person name="Zhang X.Y."/>
            <person name="Comes H.P."/>
            <person name="Liu X.H."/>
            <person name="Li Y.G."/>
            <person name="Kettle C.J."/>
            <person name="Jalonen R."/>
            <person name="Gaisberger H."/>
            <person name="Ma Y.Z."/>
            <person name="Qiu Y.X."/>
        </authorList>
    </citation>
    <scope>NUCLEOTIDE SEQUENCE [LARGE SCALE GENOMIC DNA]</scope>
    <source>
        <strain evidence="9">Hangzhou</strain>
    </source>
</reference>
<evidence type="ECO:0000313" key="10">
    <source>
        <dbReference type="Proteomes" id="UP001415857"/>
    </source>
</evidence>
<dbReference type="AlphaFoldDB" id="A0AAP0X595"/>
<comment type="pathway">
    <text evidence="1">Protein modification; protein ubiquitination.</text>
</comment>
<dbReference type="InterPro" id="IPR044066">
    <property type="entry name" value="TRIAD_supradom"/>
</dbReference>
<comment type="caution">
    <text evidence="9">The sequence shown here is derived from an EMBL/GenBank/DDBJ whole genome shotgun (WGS) entry which is preliminary data.</text>
</comment>
<gene>
    <name evidence="9" type="ORF">L1049_025034</name>
</gene>
<dbReference type="GO" id="GO:0000151">
    <property type="term" value="C:ubiquitin ligase complex"/>
    <property type="evidence" value="ECO:0007669"/>
    <property type="project" value="TreeGrafter"/>
</dbReference>
<keyword evidence="3" id="KW-0479">Metal-binding</keyword>
<evidence type="ECO:0000259" key="8">
    <source>
        <dbReference type="PROSITE" id="PS51873"/>
    </source>
</evidence>
<dbReference type="GO" id="GO:0004842">
    <property type="term" value="F:ubiquitin-protein transferase activity"/>
    <property type="evidence" value="ECO:0007669"/>
    <property type="project" value="TreeGrafter"/>
</dbReference>
<dbReference type="SUPFAM" id="SSF57850">
    <property type="entry name" value="RING/U-box"/>
    <property type="match status" value="2"/>
</dbReference>
<dbReference type="PROSITE" id="PS00028">
    <property type="entry name" value="ZINC_FINGER_C2H2_1"/>
    <property type="match status" value="1"/>
</dbReference>
<sequence length="169" mass="18713">MCCAHKGCGAPILVTDLRSLLSNEKLEELFRASLGAFVASSGGTYRFCPSPDCPSVYRVADPGMAGEPFACGACSAETCTQCHLEYHPYLSCERYREFKEDPDSSLKEWCKGKEHVKSCPVCGRTIEKIDGCNHVECRCGRHICWVCLEFFGSSDDCYGHLRSIHLAII</sequence>
<evidence type="ECO:0000256" key="7">
    <source>
        <dbReference type="ARBA" id="ARBA00022833"/>
    </source>
</evidence>
<evidence type="ECO:0000256" key="4">
    <source>
        <dbReference type="ARBA" id="ARBA00022737"/>
    </source>
</evidence>
<keyword evidence="5" id="KW-0863">Zinc-finger</keyword>
<protein>
    <recommendedName>
        <fullName evidence="8">RING-type domain-containing protein</fullName>
    </recommendedName>
</protein>
<dbReference type="SMART" id="SM00647">
    <property type="entry name" value="IBR"/>
    <property type="match status" value="2"/>
</dbReference>
<evidence type="ECO:0000256" key="6">
    <source>
        <dbReference type="ARBA" id="ARBA00022786"/>
    </source>
</evidence>
<dbReference type="PANTHER" id="PTHR22770">
    <property type="entry name" value="UBIQUITIN CONJUGATING ENZYME 7 INTERACTING PROTEIN-RELATED"/>
    <property type="match status" value="1"/>
</dbReference>
<dbReference type="GO" id="GO:0043130">
    <property type="term" value="F:ubiquitin binding"/>
    <property type="evidence" value="ECO:0007669"/>
    <property type="project" value="TreeGrafter"/>
</dbReference>
<dbReference type="Proteomes" id="UP001415857">
    <property type="component" value="Unassembled WGS sequence"/>
</dbReference>
<accession>A0AAP0X595</accession>
<dbReference type="CDD" id="cd20335">
    <property type="entry name" value="BRcat_RBR"/>
    <property type="match status" value="1"/>
</dbReference>
<evidence type="ECO:0000256" key="1">
    <source>
        <dbReference type="ARBA" id="ARBA00004906"/>
    </source>
</evidence>